<comment type="similarity">
    <text evidence="1">Belongs to the protein kinase superfamily. ADCK protein kinase family.</text>
</comment>
<dbReference type="FunCoup" id="D8T3I5">
    <property type="interactions" value="336"/>
</dbReference>
<dbReference type="InterPro" id="IPR011009">
    <property type="entry name" value="Kinase-like_dom_sf"/>
</dbReference>
<dbReference type="KEGG" id="smo:SELMODRAFT_131237"/>
<proteinExistence type="inferred from homology"/>
<evidence type="ECO:0000313" key="3">
    <source>
        <dbReference type="EMBL" id="EFJ08750.1"/>
    </source>
</evidence>
<dbReference type="PANTHER" id="PTHR43173">
    <property type="entry name" value="ABC1 FAMILY PROTEIN"/>
    <property type="match status" value="1"/>
</dbReference>
<gene>
    <name evidence="3" type="ORF">SELMODRAFT_131237</name>
</gene>
<keyword evidence="4" id="KW-1185">Reference proteome</keyword>
<evidence type="ECO:0000256" key="1">
    <source>
        <dbReference type="ARBA" id="ARBA00009670"/>
    </source>
</evidence>
<dbReference type="InterPro" id="IPR045307">
    <property type="entry name" value="ADCK1_dom"/>
</dbReference>
<protein>
    <recommendedName>
        <fullName evidence="2">ABC1 atypical kinase-like domain-containing protein</fullName>
    </recommendedName>
</protein>
<dbReference type="EMBL" id="GL377670">
    <property type="protein sequence ID" value="EFJ08750.1"/>
    <property type="molecule type" value="Genomic_DNA"/>
</dbReference>
<dbReference type="STRING" id="88036.D8T3I5"/>
<dbReference type="Gramene" id="EFJ08750">
    <property type="protein sequence ID" value="EFJ08750"/>
    <property type="gene ID" value="SELMODRAFT_131237"/>
</dbReference>
<dbReference type="CDD" id="cd13969">
    <property type="entry name" value="ADCK1-like"/>
    <property type="match status" value="1"/>
</dbReference>
<dbReference type="AlphaFoldDB" id="D8T3I5"/>
<evidence type="ECO:0000259" key="2">
    <source>
        <dbReference type="Pfam" id="PF03109"/>
    </source>
</evidence>
<dbReference type="InParanoid" id="D8T3I5"/>
<dbReference type="Proteomes" id="UP000001514">
    <property type="component" value="Unassembled WGS sequence"/>
</dbReference>
<dbReference type="eggNOG" id="KOG1235">
    <property type="taxonomic scope" value="Eukaryota"/>
</dbReference>
<feature type="domain" description="ABC1 atypical kinase-like" evidence="2">
    <location>
        <begin position="122"/>
        <end position="367"/>
    </location>
</feature>
<dbReference type="InterPro" id="IPR004147">
    <property type="entry name" value="ABC1_dom"/>
</dbReference>
<dbReference type="SUPFAM" id="SSF56112">
    <property type="entry name" value="Protein kinase-like (PK-like)"/>
    <property type="match status" value="1"/>
</dbReference>
<sequence length="510" mass="58541">MALLAARLRRRPLLTSASIVVAAAGLVAYESFDGAAPALGIFRSTRAVYTFALNSVDYKFSLRDHDKKTEEYYEVLSQVHLRAAKRILRLCEANRGFYTKAGQFIASLGQFPKEYVETLRVLQDQAQAWPYRAIKQVFLEEFGRTPGDMYEEFDEKPLAAASLAQVHHAWLSENEEVAVKVQYPGLQRQFEIDISTMAFLSKCVAWLFPDYQFEWLVPEFEKNLLNFAREARRAERATANFANKKEVKIPSIFWDYTTNRVLTMQFMHGSKVDDVESMEKAGIDSKQVSRVLLEIFAEMMFCHGVVHGDPHPGNILVSHNPARGSKHNFHIVILDHGLYRELDENFRRNFCNLWKAMITSDPAEMEKSGLQLGAGEYSRFLPVILTGRTLDSKSGLGKGMSPEERTRLRDEVRKFSMGDISYFMEGLSRDFLIVLRTDGLLRSIVHKLGAPRRLRLETYARYALLGRAMHKRGKPGFREQGIVFYSRSLVEYAYLRFRLGEIHVSRENFV</sequence>
<name>D8T3I5_SELML</name>
<dbReference type="HOGENOM" id="CLU_006533_2_6_1"/>
<organism evidence="4">
    <name type="scientific">Selaginella moellendorffii</name>
    <name type="common">Spikemoss</name>
    <dbReference type="NCBI Taxonomy" id="88036"/>
    <lineage>
        <taxon>Eukaryota</taxon>
        <taxon>Viridiplantae</taxon>
        <taxon>Streptophyta</taxon>
        <taxon>Embryophyta</taxon>
        <taxon>Tracheophyta</taxon>
        <taxon>Lycopodiopsida</taxon>
        <taxon>Selaginellales</taxon>
        <taxon>Selaginellaceae</taxon>
        <taxon>Selaginella</taxon>
    </lineage>
</organism>
<dbReference type="Gene3D" id="1.10.510.10">
    <property type="entry name" value="Transferase(Phosphotransferase) domain 1"/>
    <property type="match status" value="1"/>
</dbReference>
<dbReference type="OMA" id="CVESTAN"/>
<evidence type="ECO:0000313" key="4">
    <source>
        <dbReference type="Proteomes" id="UP000001514"/>
    </source>
</evidence>
<dbReference type="Pfam" id="PF03109">
    <property type="entry name" value="ABC1"/>
    <property type="match status" value="1"/>
</dbReference>
<dbReference type="InterPro" id="IPR051130">
    <property type="entry name" value="Mito_struct-func_regulator"/>
</dbReference>
<reference evidence="3 4" key="1">
    <citation type="journal article" date="2011" name="Science">
        <title>The Selaginella genome identifies genetic changes associated with the evolution of vascular plants.</title>
        <authorList>
            <person name="Banks J.A."/>
            <person name="Nishiyama T."/>
            <person name="Hasebe M."/>
            <person name="Bowman J.L."/>
            <person name="Gribskov M."/>
            <person name="dePamphilis C."/>
            <person name="Albert V.A."/>
            <person name="Aono N."/>
            <person name="Aoyama T."/>
            <person name="Ambrose B.A."/>
            <person name="Ashton N.W."/>
            <person name="Axtell M.J."/>
            <person name="Barker E."/>
            <person name="Barker M.S."/>
            <person name="Bennetzen J.L."/>
            <person name="Bonawitz N.D."/>
            <person name="Chapple C."/>
            <person name="Cheng C."/>
            <person name="Correa L.G."/>
            <person name="Dacre M."/>
            <person name="DeBarry J."/>
            <person name="Dreyer I."/>
            <person name="Elias M."/>
            <person name="Engstrom E.M."/>
            <person name="Estelle M."/>
            <person name="Feng L."/>
            <person name="Finet C."/>
            <person name="Floyd S.K."/>
            <person name="Frommer W.B."/>
            <person name="Fujita T."/>
            <person name="Gramzow L."/>
            <person name="Gutensohn M."/>
            <person name="Harholt J."/>
            <person name="Hattori M."/>
            <person name="Heyl A."/>
            <person name="Hirai T."/>
            <person name="Hiwatashi Y."/>
            <person name="Ishikawa M."/>
            <person name="Iwata M."/>
            <person name="Karol K.G."/>
            <person name="Koehler B."/>
            <person name="Kolukisaoglu U."/>
            <person name="Kubo M."/>
            <person name="Kurata T."/>
            <person name="Lalonde S."/>
            <person name="Li K."/>
            <person name="Li Y."/>
            <person name="Litt A."/>
            <person name="Lyons E."/>
            <person name="Manning G."/>
            <person name="Maruyama T."/>
            <person name="Michael T.P."/>
            <person name="Mikami K."/>
            <person name="Miyazaki S."/>
            <person name="Morinaga S."/>
            <person name="Murata T."/>
            <person name="Mueller-Roeber B."/>
            <person name="Nelson D.R."/>
            <person name="Obara M."/>
            <person name="Oguri Y."/>
            <person name="Olmstead R.G."/>
            <person name="Onodera N."/>
            <person name="Petersen B.L."/>
            <person name="Pils B."/>
            <person name="Prigge M."/>
            <person name="Rensing S.A."/>
            <person name="Riano-Pachon D.M."/>
            <person name="Roberts A.W."/>
            <person name="Sato Y."/>
            <person name="Scheller H.V."/>
            <person name="Schulz B."/>
            <person name="Schulz C."/>
            <person name="Shakirov E.V."/>
            <person name="Shibagaki N."/>
            <person name="Shinohara N."/>
            <person name="Shippen D.E."/>
            <person name="Soerensen I."/>
            <person name="Sotooka R."/>
            <person name="Sugimoto N."/>
            <person name="Sugita M."/>
            <person name="Sumikawa N."/>
            <person name="Tanurdzic M."/>
            <person name="Theissen G."/>
            <person name="Ulvskov P."/>
            <person name="Wakazuki S."/>
            <person name="Weng J.K."/>
            <person name="Willats W.W."/>
            <person name="Wipf D."/>
            <person name="Wolf P.G."/>
            <person name="Yang L."/>
            <person name="Zimmer A.D."/>
            <person name="Zhu Q."/>
            <person name="Mitros T."/>
            <person name="Hellsten U."/>
            <person name="Loque D."/>
            <person name="Otillar R."/>
            <person name="Salamov A."/>
            <person name="Schmutz J."/>
            <person name="Shapiro H."/>
            <person name="Lindquist E."/>
            <person name="Lucas S."/>
            <person name="Rokhsar D."/>
            <person name="Grigoriev I.V."/>
        </authorList>
    </citation>
    <scope>NUCLEOTIDE SEQUENCE [LARGE SCALE GENOMIC DNA]</scope>
</reference>
<accession>D8T3I5</accession>
<dbReference type="PANTHER" id="PTHR43173:SF28">
    <property type="entry name" value="AARF DOMAIN CONTAINING KINASE 5"/>
    <property type="match status" value="1"/>
</dbReference>